<feature type="transmembrane region" description="Helical" evidence="1">
    <location>
        <begin position="175"/>
        <end position="195"/>
    </location>
</feature>
<feature type="transmembrane region" description="Helical" evidence="1">
    <location>
        <begin position="135"/>
        <end position="163"/>
    </location>
</feature>
<feature type="transmembrane region" description="Helical" evidence="1">
    <location>
        <begin position="93"/>
        <end position="115"/>
    </location>
</feature>
<dbReference type="PANTHER" id="PTHR33133">
    <property type="entry name" value="OS08G0107100 PROTEIN-RELATED"/>
    <property type="match status" value="1"/>
</dbReference>
<evidence type="ECO:0000256" key="1">
    <source>
        <dbReference type="SAM" id="Phobius"/>
    </source>
</evidence>
<reference evidence="2" key="2">
    <citation type="submission" date="2022-01" db="EMBL/GenBank/DDBJ databases">
        <authorList>
            <person name="Yamashiro T."/>
            <person name="Shiraishi A."/>
            <person name="Satake H."/>
            <person name="Nakayama K."/>
        </authorList>
    </citation>
    <scope>NUCLEOTIDE SEQUENCE</scope>
</reference>
<sequence length="310" mass="35054">MEKEYNAQSHYSIGYFGIFRDTFKTIGKNVQHLGPILVIMFLYDKNIVAPLDEYLVMQLAKNPYTFFDLSYNSDQPVYPDALDDILEILSVKLMFLAFSVIIELVLFIAVVSSSYEAYTANLLEPKDVLLKIKTSWIKTLVTSFYMFLITLGITCLAFISFSIASFSAANSWSRLYFGAITMLILISYLYIAALWNLSMVVSVLEEGFDGVKAIGRATELMSGKKLQASVIMVPFAITYFVLVSMDDLIMMSDLSWSSALARSIAFTHVSDSWLKLLLFVMFTVFYHEQKTSHDDKVLKGLYFPSSASKV</sequence>
<keyword evidence="1" id="KW-0812">Transmembrane</keyword>
<gene>
    <name evidence="2" type="ORF">Tco_0702582</name>
</gene>
<feature type="transmembrane region" description="Helical" evidence="1">
    <location>
        <begin position="226"/>
        <end position="243"/>
    </location>
</feature>
<keyword evidence="1" id="KW-1133">Transmembrane helix</keyword>
<reference evidence="2" key="1">
    <citation type="journal article" date="2022" name="Int. J. Mol. Sci.">
        <title>Draft Genome of Tanacetum Coccineum: Genomic Comparison of Closely Related Tanacetum-Family Plants.</title>
        <authorList>
            <person name="Yamashiro T."/>
            <person name="Shiraishi A."/>
            <person name="Nakayama K."/>
            <person name="Satake H."/>
        </authorList>
    </citation>
    <scope>NUCLEOTIDE SEQUENCE</scope>
</reference>
<dbReference type="Proteomes" id="UP001151760">
    <property type="component" value="Unassembled WGS sequence"/>
</dbReference>
<dbReference type="EMBL" id="BQNB010009884">
    <property type="protein sequence ID" value="GJS69741.1"/>
    <property type="molecule type" value="Genomic_DNA"/>
</dbReference>
<evidence type="ECO:0000313" key="2">
    <source>
        <dbReference type="EMBL" id="GJS69741.1"/>
    </source>
</evidence>
<organism evidence="2 3">
    <name type="scientific">Tanacetum coccineum</name>
    <dbReference type="NCBI Taxonomy" id="301880"/>
    <lineage>
        <taxon>Eukaryota</taxon>
        <taxon>Viridiplantae</taxon>
        <taxon>Streptophyta</taxon>
        <taxon>Embryophyta</taxon>
        <taxon>Tracheophyta</taxon>
        <taxon>Spermatophyta</taxon>
        <taxon>Magnoliopsida</taxon>
        <taxon>eudicotyledons</taxon>
        <taxon>Gunneridae</taxon>
        <taxon>Pentapetalae</taxon>
        <taxon>asterids</taxon>
        <taxon>campanulids</taxon>
        <taxon>Asterales</taxon>
        <taxon>Asteraceae</taxon>
        <taxon>Asteroideae</taxon>
        <taxon>Anthemideae</taxon>
        <taxon>Anthemidinae</taxon>
        <taxon>Tanacetum</taxon>
    </lineage>
</organism>
<name>A0ABQ4XX94_9ASTR</name>
<keyword evidence="1" id="KW-0472">Membrane</keyword>
<proteinExistence type="predicted"/>
<feature type="transmembrane region" description="Helical" evidence="1">
    <location>
        <begin position="264"/>
        <end position="286"/>
    </location>
</feature>
<comment type="caution">
    <text evidence="2">The sequence shown here is derived from an EMBL/GenBank/DDBJ whole genome shotgun (WGS) entry which is preliminary data.</text>
</comment>
<dbReference type="PANTHER" id="PTHR33133:SF39">
    <property type="entry name" value="ABC TRANSPORTER PERMEASE"/>
    <property type="match status" value="1"/>
</dbReference>
<keyword evidence="3" id="KW-1185">Reference proteome</keyword>
<accession>A0ABQ4XX94</accession>
<protein>
    <submittedName>
        <fullName evidence="2">Uncharacterized protein</fullName>
    </submittedName>
</protein>
<evidence type="ECO:0000313" key="3">
    <source>
        <dbReference type="Proteomes" id="UP001151760"/>
    </source>
</evidence>